<dbReference type="GO" id="GO:0009279">
    <property type="term" value="C:cell outer membrane"/>
    <property type="evidence" value="ECO:0007669"/>
    <property type="project" value="UniProtKB-SubCell"/>
</dbReference>
<evidence type="ECO:0000256" key="6">
    <source>
        <dbReference type="ARBA" id="ARBA00022729"/>
    </source>
</evidence>
<keyword evidence="3 10" id="KW-0813">Transport</keyword>
<evidence type="ECO:0000256" key="8">
    <source>
        <dbReference type="ARBA" id="ARBA00023136"/>
    </source>
</evidence>
<dbReference type="PRINTS" id="PR00811">
    <property type="entry name" value="BCTERIALGSPD"/>
</dbReference>
<keyword evidence="4" id="KW-1134">Transmembrane beta strand</keyword>
<feature type="chain" id="PRO_5011594762" evidence="12">
    <location>
        <begin position="28"/>
        <end position="695"/>
    </location>
</feature>
<evidence type="ECO:0000313" key="17">
    <source>
        <dbReference type="Proteomes" id="UP000198611"/>
    </source>
</evidence>
<dbReference type="GO" id="GO:0015628">
    <property type="term" value="P:protein secretion by the type II secretion system"/>
    <property type="evidence" value="ECO:0007669"/>
    <property type="project" value="InterPro"/>
</dbReference>
<feature type="signal peptide" evidence="12">
    <location>
        <begin position="1"/>
        <end position="27"/>
    </location>
</feature>
<evidence type="ECO:0000259" key="14">
    <source>
        <dbReference type="Pfam" id="PF03958"/>
    </source>
</evidence>
<dbReference type="GO" id="GO:0015627">
    <property type="term" value="C:type II protein secretion system complex"/>
    <property type="evidence" value="ECO:0007669"/>
    <property type="project" value="InterPro"/>
</dbReference>
<evidence type="ECO:0000256" key="7">
    <source>
        <dbReference type="ARBA" id="ARBA00022927"/>
    </source>
</evidence>
<dbReference type="Pfam" id="PF00263">
    <property type="entry name" value="Secretin"/>
    <property type="match status" value="1"/>
</dbReference>
<evidence type="ECO:0000256" key="10">
    <source>
        <dbReference type="RuleBase" id="RU004004"/>
    </source>
</evidence>
<sequence length="695" mass="74349">MSQSRGRIRRSLLGLALWTLLPGGAAAEPVTLNFQEADLRAVVETVSEATGRNFVVDPRVKGQVTLVSSQPLEGEAVYEAFLSVLDVHGFTAVPDGDTTQIVPASRAKQGAIPTNGAGAGGEFVTRVVTVEHVPAAQLVPILRPLVAQEGHMAAYQPTNTLILSDRARNADRLVGIVDSLDRPDQGRSKVIELEQAAAEEVVRIVEQMEQAGQENDQGARIVADSRTNSVILRGDPADRMRMEALVHHLDTPVSTDEGNTHVIYLRYARAEEIIKVLQGLPEGETGDDNEGEARVRSPFSGVRMQADEGTNALVITAPPNRMRAIRSVINRLDIRRAQVMVEAIIAEVSADTSREFGIQWLVDGTNGGGVSPAGAVNFSTGNSGIVPLASSIAQGGGANLGDGMSAAFGQIGAAETDFAGLVRALSSDSNVNVLSTPSLVTLDNEEAEIVVGQNQPFVTGQYTSTGSGSTPNNPFQTIQREDVGLTLKVSPQINEGSAVRLAIEQEVSSVLENTDTGPVTNKREIKTNVIVDDGRILVLGGLIDEEEQVNEQRVPLLGDIPVLGWLFRYNKTSTVKRNLMIFLRPTILRDGQDAQRVSSAKYSALRQRQLDTRDSLRRLGDSDASPVMEDLDEFLELPAPYPGNRPGDDGNGADEVSTEEVPRSTGEPRARNPDIDPAPVAPPPSAARSAGRLPR</sequence>
<keyword evidence="17" id="KW-1185">Reference proteome</keyword>
<dbReference type="Proteomes" id="UP000198611">
    <property type="component" value="Unassembled WGS sequence"/>
</dbReference>
<name>A0A1I1NKS9_9GAMM</name>
<dbReference type="InterPro" id="IPR004846">
    <property type="entry name" value="T2SS/T3SS_dom"/>
</dbReference>
<organism evidence="16 17">
    <name type="scientific">Thiohalospira halophila DSM 15071</name>
    <dbReference type="NCBI Taxonomy" id="1123397"/>
    <lineage>
        <taxon>Bacteria</taxon>
        <taxon>Pseudomonadati</taxon>
        <taxon>Pseudomonadota</taxon>
        <taxon>Gammaproteobacteria</taxon>
        <taxon>Thiohalospirales</taxon>
        <taxon>Thiohalospiraceae</taxon>
        <taxon>Thiohalospira</taxon>
    </lineage>
</organism>
<accession>A0A1I1NKS9</accession>
<dbReference type="EMBL" id="FOMJ01000001">
    <property type="protein sequence ID" value="SFC94350.1"/>
    <property type="molecule type" value="Genomic_DNA"/>
</dbReference>
<keyword evidence="8" id="KW-0472">Membrane</keyword>
<evidence type="ECO:0000313" key="16">
    <source>
        <dbReference type="EMBL" id="SFC94350.1"/>
    </source>
</evidence>
<dbReference type="InterPro" id="IPR005644">
    <property type="entry name" value="NolW-like"/>
</dbReference>
<feature type="domain" description="Type II/III secretion system secretin-like" evidence="13">
    <location>
        <begin position="424"/>
        <end position="589"/>
    </location>
</feature>
<evidence type="ECO:0000256" key="1">
    <source>
        <dbReference type="ARBA" id="ARBA00004442"/>
    </source>
</evidence>
<protein>
    <submittedName>
        <fullName evidence="16">General secretion pathway protein D</fullName>
    </submittedName>
</protein>
<evidence type="ECO:0000256" key="2">
    <source>
        <dbReference type="ARBA" id="ARBA00006980"/>
    </source>
</evidence>
<keyword evidence="6 12" id="KW-0732">Signal</keyword>
<evidence type="ECO:0000256" key="11">
    <source>
        <dbReference type="SAM" id="MobiDB-lite"/>
    </source>
</evidence>
<dbReference type="Pfam" id="PF03958">
    <property type="entry name" value="Secretin_N"/>
    <property type="match status" value="3"/>
</dbReference>
<dbReference type="InterPro" id="IPR049371">
    <property type="entry name" value="GspD-like_N0"/>
</dbReference>
<feature type="compositionally biased region" description="Basic and acidic residues" evidence="11">
    <location>
        <begin position="660"/>
        <end position="674"/>
    </location>
</feature>
<dbReference type="PANTHER" id="PTHR30332:SF24">
    <property type="entry name" value="SECRETIN GSPD-RELATED"/>
    <property type="match status" value="1"/>
</dbReference>
<dbReference type="PANTHER" id="PTHR30332">
    <property type="entry name" value="PROBABLE GENERAL SECRETION PATHWAY PROTEIN D"/>
    <property type="match status" value="1"/>
</dbReference>
<dbReference type="InterPro" id="IPR001775">
    <property type="entry name" value="GspD/PilQ"/>
</dbReference>
<feature type="domain" description="NolW-like" evidence="14">
    <location>
        <begin position="125"/>
        <end position="185"/>
    </location>
</feature>
<comment type="subcellular location">
    <subcellularLocation>
        <location evidence="1 10">Cell outer membrane</location>
    </subcellularLocation>
</comment>
<feature type="compositionally biased region" description="Low complexity" evidence="11">
    <location>
        <begin position="686"/>
        <end position="695"/>
    </location>
</feature>
<feature type="region of interest" description="Disordered" evidence="11">
    <location>
        <begin position="636"/>
        <end position="695"/>
    </location>
</feature>
<evidence type="ECO:0000256" key="3">
    <source>
        <dbReference type="ARBA" id="ARBA00022448"/>
    </source>
</evidence>
<evidence type="ECO:0000256" key="12">
    <source>
        <dbReference type="SAM" id="SignalP"/>
    </source>
</evidence>
<evidence type="ECO:0000259" key="13">
    <source>
        <dbReference type="Pfam" id="PF00263"/>
    </source>
</evidence>
<feature type="domain" description="NolW-like" evidence="14">
    <location>
        <begin position="189"/>
        <end position="253"/>
    </location>
</feature>
<keyword evidence="7" id="KW-0653">Protein transport</keyword>
<keyword evidence="9" id="KW-0998">Cell outer membrane</keyword>
<dbReference type="RefSeq" id="WP_093426866.1">
    <property type="nucleotide sequence ID" value="NZ_FOMJ01000001.1"/>
</dbReference>
<feature type="domain" description="GspD-like N0" evidence="15">
    <location>
        <begin position="32"/>
        <end position="100"/>
    </location>
</feature>
<evidence type="ECO:0000259" key="15">
    <source>
        <dbReference type="Pfam" id="PF21305"/>
    </source>
</evidence>
<gene>
    <name evidence="16" type="ORF">SAMN05660831_00174</name>
</gene>
<reference evidence="16 17" key="1">
    <citation type="submission" date="2016-10" db="EMBL/GenBank/DDBJ databases">
        <authorList>
            <person name="de Groot N.N."/>
        </authorList>
    </citation>
    <scope>NUCLEOTIDE SEQUENCE [LARGE SCALE GENOMIC DNA]</scope>
    <source>
        <strain evidence="16 17">HL3</strain>
    </source>
</reference>
<dbReference type="OrthoDB" id="9775455at2"/>
<dbReference type="NCBIfam" id="TIGR02517">
    <property type="entry name" value="type_II_gspD"/>
    <property type="match status" value="1"/>
</dbReference>
<dbReference type="AlphaFoldDB" id="A0A1I1NKS9"/>
<dbReference type="STRING" id="1123397.SAMN05660831_00174"/>
<evidence type="ECO:0000256" key="9">
    <source>
        <dbReference type="ARBA" id="ARBA00023237"/>
    </source>
</evidence>
<dbReference type="Gene3D" id="3.30.1370.120">
    <property type="match status" value="3"/>
</dbReference>
<dbReference type="InterPro" id="IPR050810">
    <property type="entry name" value="Bact_Secretion_Sys_Channel"/>
</dbReference>
<dbReference type="InterPro" id="IPR038591">
    <property type="entry name" value="NolW-like_sf"/>
</dbReference>
<evidence type="ECO:0000256" key="4">
    <source>
        <dbReference type="ARBA" id="ARBA00022452"/>
    </source>
</evidence>
<dbReference type="InterPro" id="IPR013356">
    <property type="entry name" value="T2SS_GspD"/>
</dbReference>
<evidence type="ECO:0000256" key="5">
    <source>
        <dbReference type="ARBA" id="ARBA00022692"/>
    </source>
</evidence>
<feature type="domain" description="NolW-like" evidence="14">
    <location>
        <begin position="260"/>
        <end position="338"/>
    </location>
</feature>
<dbReference type="Pfam" id="PF21305">
    <property type="entry name" value="type_II_gspD_N0"/>
    <property type="match status" value="1"/>
</dbReference>
<keyword evidence="5" id="KW-0812">Transmembrane</keyword>
<comment type="similarity">
    <text evidence="2">Belongs to the bacterial secretin family. GSP D subfamily.</text>
</comment>
<proteinExistence type="inferred from homology"/>